<reference evidence="2 3" key="1">
    <citation type="journal article" date="2018" name="PLoS Pathog.">
        <title>Evolution of structural diversity of trichothecenes, a family of toxins produced by plant pathogenic and entomopathogenic fungi.</title>
        <authorList>
            <person name="Proctor R.H."/>
            <person name="McCormick S.P."/>
            <person name="Kim H.S."/>
            <person name="Cardoza R.E."/>
            <person name="Stanley A.M."/>
            <person name="Lindo L."/>
            <person name="Kelly A."/>
            <person name="Brown D.W."/>
            <person name="Lee T."/>
            <person name="Vaughan M.M."/>
            <person name="Alexander N.J."/>
            <person name="Busman M."/>
            <person name="Gutierrez S."/>
        </authorList>
    </citation>
    <scope>NUCLEOTIDE SEQUENCE [LARGE SCALE GENOMIC DNA]</scope>
    <source>
        <strain evidence="2 3">NRRL 20695</strain>
    </source>
</reference>
<gene>
    <name evidence="2" type="ORF">FLONG3_663</name>
</gene>
<keyword evidence="1" id="KW-1133">Transmembrane helix</keyword>
<dbReference type="Proteomes" id="UP000266234">
    <property type="component" value="Unassembled WGS sequence"/>
</dbReference>
<evidence type="ECO:0000313" key="2">
    <source>
        <dbReference type="EMBL" id="RGP81208.1"/>
    </source>
</evidence>
<protein>
    <submittedName>
        <fullName evidence="2">Uncharacterized protein</fullName>
    </submittedName>
</protein>
<evidence type="ECO:0000313" key="3">
    <source>
        <dbReference type="Proteomes" id="UP000266234"/>
    </source>
</evidence>
<keyword evidence="1" id="KW-0812">Transmembrane</keyword>
<feature type="transmembrane region" description="Helical" evidence="1">
    <location>
        <begin position="12"/>
        <end position="34"/>
    </location>
</feature>
<evidence type="ECO:0000256" key="1">
    <source>
        <dbReference type="SAM" id="Phobius"/>
    </source>
</evidence>
<dbReference type="OrthoDB" id="5044133at2759"/>
<proteinExistence type="predicted"/>
<organism evidence="2 3">
    <name type="scientific">Fusarium longipes</name>
    <dbReference type="NCBI Taxonomy" id="694270"/>
    <lineage>
        <taxon>Eukaryota</taxon>
        <taxon>Fungi</taxon>
        <taxon>Dikarya</taxon>
        <taxon>Ascomycota</taxon>
        <taxon>Pezizomycotina</taxon>
        <taxon>Sordariomycetes</taxon>
        <taxon>Hypocreomycetidae</taxon>
        <taxon>Hypocreales</taxon>
        <taxon>Nectriaceae</taxon>
        <taxon>Fusarium</taxon>
    </lineage>
</organism>
<keyword evidence="1" id="KW-0472">Membrane</keyword>
<comment type="caution">
    <text evidence="2">The sequence shown here is derived from an EMBL/GenBank/DDBJ whole genome shotgun (WGS) entry which is preliminary data.</text>
</comment>
<dbReference type="EMBL" id="PXOG01000013">
    <property type="protein sequence ID" value="RGP81208.1"/>
    <property type="molecule type" value="Genomic_DNA"/>
</dbReference>
<feature type="transmembrane region" description="Helical" evidence="1">
    <location>
        <begin position="86"/>
        <end position="108"/>
    </location>
</feature>
<feature type="transmembrane region" description="Helical" evidence="1">
    <location>
        <begin position="136"/>
        <end position="161"/>
    </location>
</feature>
<accession>A0A395T929</accession>
<dbReference type="AlphaFoldDB" id="A0A395T929"/>
<name>A0A395T929_9HYPO</name>
<keyword evidence="3" id="KW-1185">Reference proteome</keyword>
<sequence length="197" mass="22559">MSSKITSILKTTVFAIWSFQWGFLTTIFCIYHELSIPNPFYAVLTTVLSLPIPLSFELFLLYTLASRFSRLDPYTRKFNKFFYETRDWAMILPILSILWFLFVLWWALLAIMDLVTAGPVAQSIGLVYSVSKAVGYVFYAGGVLLYIPLPIWVIVTGVGACRRVRNLKSPIEIEATNLTTKDGDEDEWNDFQDDRGN</sequence>
<feature type="transmembrane region" description="Helical" evidence="1">
    <location>
        <begin position="40"/>
        <end position="65"/>
    </location>
</feature>